<dbReference type="InterPro" id="IPR011234">
    <property type="entry name" value="Fumarylacetoacetase-like_C"/>
</dbReference>
<dbReference type="Proteomes" id="UP001597145">
    <property type="component" value="Unassembled WGS sequence"/>
</dbReference>
<evidence type="ECO:0000256" key="1">
    <source>
        <dbReference type="ARBA" id="ARBA00010211"/>
    </source>
</evidence>
<dbReference type="EMBL" id="JBHUCP010000010">
    <property type="protein sequence ID" value="MFD1531252.1"/>
    <property type="molecule type" value="Genomic_DNA"/>
</dbReference>
<name>A0ABW4FM76_9PSEU</name>
<dbReference type="GO" id="GO:0016787">
    <property type="term" value="F:hydrolase activity"/>
    <property type="evidence" value="ECO:0007669"/>
    <property type="project" value="UniProtKB-KW"/>
</dbReference>
<dbReference type="PANTHER" id="PTHR42796:SF4">
    <property type="entry name" value="FUMARYLACETOACETATE HYDROLASE DOMAIN-CONTAINING PROTEIN 2A"/>
    <property type="match status" value="1"/>
</dbReference>
<dbReference type="PANTHER" id="PTHR42796">
    <property type="entry name" value="FUMARYLACETOACETATE HYDROLASE DOMAIN-CONTAINING PROTEIN 2A-RELATED"/>
    <property type="match status" value="1"/>
</dbReference>
<organism evidence="4 5">
    <name type="scientific">Pseudonocardia aurantiaca</name>
    <dbReference type="NCBI Taxonomy" id="75290"/>
    <lineage>
        <taxon>Bacteria</taxon>
        <taxon>Bacillati</taxon>
        <taxon>Actinomycetota</taxon>
        <taxon>Actinomycetes</taxon>
        <taxon>Pseudonocardiales</taxon>
        <taxon>Pseudonocardiaceae</taxon>
        <taxon>Pseudonocardia</taxon>
    </lineage>
</organism>
<comment type="similarity">
    <text evidence="1">Belongs to the FAH family.</text>
</comment>
<evidence type="ECO:0000259" key="3">
    <source>
        <dbReference type="Pfam" id="PF01557"/>
    </source>
</evidence>
<dbReference type="SUPFAM" id="SSF56529">
    <property type="entry name" value="FAH"/>
    <property type="match status" value="1"/>
</dbReference>
<dbReference type="InterPro" id="IPR036663">
    <property type="entry name" value="Fumarylacetoacetase_C_sf"/>
</dbReference>
<keyword evidence="2" id="KW-0479">Metal-binding</keyword>
<evidence type="ECO:0000256" key="2">
    <source>
        <dbReference type="ARBA" id="ARBA00022723"/>
    </source>
</evidence>
<sequence>MKLAIRRTYLGDRLSFPDVIDGRLVDVQAAYARMLEARGSHREDAIPRSRREIAETLPELLQTDPDLAVVRAVHEWASAAAGAGDLAEDCTWSAEPERYGPPVGRPHTIWGMTSNYPRDRQAPPPENGTPRRRLQGFLKAPGALAGPYDSLRYPAMSERVDPELELGVVIGRRSRGLDRETAMAAVAGYVAFVDIGARDVAELDNHRMDRGKGFDTFGIVGPWFVTKDEIPDPHALGIRFWVNGELRQDGNTSEMFHDIPEQLSWLTEALTLAPGDVVSTGTPPGVSRVHPGDELRGEIDGLGFHENAVVLDPSGPRVAATTGPATNGAAT</sequence>
<reference evidence="5" key="1">
    <citation type="journal article" date="2019" name="Int. J. Syst. Evol. Microbiol.">
        <title>The Global Catalogue of Microorganisms (GCM) 10K type strain sequencing project: providing services to taxonomists for standard genome sequencing and annotation.</title>
        <authorList>
            <consortium name="The Broad Institute Genomics Platform"/>
            <consortium name="The Broad Institute Genome Sequencing Center for Infectious Disease"/>
            <person name="Wu L."/>
            <person name="Ma J."/>
        </authorList>
    </citation>
    <scope>NUCLEOTIDE SEQUENCE [LARGE SCALE GENOMIC DNA]</scope>
    <source>
        <strain evidence="5">JCM 12165</strain>
    </source>
</reference>
<accession>A0ABW4FM76</accession>
<dbReference type="RefSeq" id="WP_343973596.1">
    <property type="nucleotide sequence ID" value="NZ_BAAAJG010000004.1"/>
</dbReference>
<dbReference type="InterPro" id="IPR051121">
    <property type="entry name" value="FAH"/>
</dbReference>
<keyword evidence="5" id="KW-1185">Reference proteome</keyword>
<keyword evidence="4" id="KW-0378">Hydrolase</keyword>
<gene>
    <name evidence="4" type="ORF">ACFSCY_17590</name>
</gene>
<evidence type="ECO:0000313" key="5">
    <source>
        <dbReference type="Proteomes" id="UP001597145"/>
    </source>
</evidence>
<proteinExistence type="inferred from homology"/>
<evidence type="ECO:0000313" key="4">
    <source>
        <dbReference type="EMBL" id="MFD1531252.1"/>
    </source>
</evidence>
<dbReference type="Pfam" id="PF01557">
    <property type="entry name" value="FAA_hydrolase"/>
    <property type="match status" value="1"/>
</dbReference>
<comment type="caution">
    <text evidence="4">The sequence shown here is derived from an EMBL/GenBank/DDBJ whole genome shotgun (WGS) entry which is preliminary data.</text>
</comment>
<dbReference type="Gene3D" id="3.90.850.10">
    <property type="entry name" value="Fumarylacetoacetase-like, C-terminal domain"/>
    <property type="match status" value="1"/>
</dbReference>
<feature type="domain" description="Fumarylacetoacetase-like C-terminal" evidence="3">
    <location>
        <begin position="115"/>
        <end position="310"/>
    </location>
</feature>
<protein>
    <submittedName>
        <fullName evidence="4">Fumarylacetoacetate hydrolase family protein</fullName>
    </submittedName>
</protein>